<accession>A0ABR4LVJ7</accession>
<dbReference type="GeneID" id="98143853"/>
<comment type="caution">
    <text evidence="1">The sequence shown here is derived from an EMBL/GenBank/DDBJ whole genome shotgun (WGS) entry which is preliminary data.</text>
</comment>
<dbReference type="RefSeq" id="XP_070887544.1">
    <property type="nucleotide sequence ID" value="XM_071028781.1"/>
</dbReference>
<dbReference type="InterPro" id="IPR036812">
    <property type="entry name" value="NAD(P)_OxRdtase_dom_sf"/>
</dbReference>
<dbReference type="EMBL" id="JBFXLQ010000013">
    <property type="protein sequence ID" value="KAL2868565.1"/>
    <property type="molecule type" value="Genomic_DNA"/>
</dbReference>
<dbReference type="Gene3D" id="3.20.20.100">
    <property type="entry name" value="NADP-dependent oxidoreductase domain"/>
    <property type="match status" value="1"/>
</dbReference>
<dbReference type="SUPFAM" id="SSF51430">
    <property type="entry name" value="NAD(P)-linked oxidoreductase"/>
    <property type="match status" value="1"/>
</dbReference>
<organism evidence="1 2">
    <name type="scientific">Aspergillus lucknowensis</name>
    <dbReference type="NCBI Taxonomy" id="176173"/>
    <lineage>
        <taxon>Eukaryota</taxon>
        <taxon>Fungi</taxon>
        <taxon>Dikarya</taxon>
        <taxon>Ascomycota</taxon>
        <taxon>Pezizomycotina</taxon>
        <taxon>Eurotiomycetes</taxon>
        <taxon>Eurotiomycetidae</taxon>
        <taxon>Eurotiales</taxon>
        <taxon>Aspergillaceae</taxon>
        <taxon>Aspergillus</taxon>
        <taxon>Aspergillus subgen. Nidulantes</taxon>
    </lineage>
</organism>
<proteinExistence type="predicted"/>
<evidence type="ECO:0000313" key="1">
    <source>
        <dbReference type="EMBL" id="KAL2868565.1"/>
    </source>
</evidence>
<sequence>MATGALAWTLSKGTYPIMGLRSRERIDQAVEAVGLRLAEEEIGYLEEPYRPKQISY</sequence>
<gene>
    <name evidence="1" type="ORF">BJX67DRAFT_349802</name>
</gene>
<keyword evidence="2" id="KW-1185">Reference proteome</keyword>
<evidence type="ECO:0008006" key="3">
    <source>
        <dbReference type="Google" id="ProtNLM"/>
    </source>
</evidence>
<protein>
    <recommendedName>
        <fullName evidence="3">NADP-dependent oxidoreductase domain-containing protein</fullName>
    </recommendedName>
</protein>
<reference evidence="1 2" key="1">
    <citation type="submission" date="2024-07" db="EMBL/GenBank/DDBJ databases">
        <title>Section-level genome sequencing and comparative genomics of Aspergillus sections Usti and Cavernicolus.</title>
        <authorList>
            <consortium name="Lawrence Berkeley National Laboratory"/>
            <person name="Nybo J.L."/>
            <person name="Vesth T.C."/>
            <person name="Theobald S."/>
            <person name="Frisvad J.C."/>
            <person name="Larsen T.O."/>
            <person name="Kjaerboelling I."/>
            <person name="Rothschild-Mancinelli K."/>
            <person name="Lyhne E.K."/>
            <person name="Kogle M.E."/>
            <person name="Barry K."/>
            <person name="Clum A."/>
            <person name="Na H."/>
            <person name="Ledsgaard L."/>
            <person name="Lin J."/>
            <person name="Lipzen A."/>
            <person name="Kuo A."/>
            <person name="Riley R."/>
            <person name="Mondo S."/>
            <person name="Labutti K."/>
            <person name="Haridas S."/>
            <person name="Pangalinan J."/>
            <person name="Salamov A.A."/>
            <person name="Simmons B.A."/>
            <person name="Magnuson J.K."/>
            <person name="Chen J."/>
            <person name="Drula E."/>
            <person name="Henrissat B."/>
            <person name="Wiebenga A."/>
            <person name="Lubbers R.J."/>
            <person name="Gomes A.C."/>
            <person name="Macurrencykelacurrency M.R."/>
            <person name="Stajich J."/>
            <person name="Grigoriev I.V."/>
            <person name="Mortensen U.H."/>
            <person name="De Vries R.P."/>
            <person name="Baker S.E."/>
            <person name="Andersen M.R."/>
        </authorList>
    </citation>
    <scope>NUCLEOTIDE SEQUENCE [LARGE SCALE GENOMIC DNA]</scope>
    <source>
        <strain evidence="1 2">CBS 449.75</strain>
    </source>
</reference>
<dbReference type="Proteomes" id="UP001610432">
    <property type="component" value="Unassembled WGS sequence"/>
</dbReference>
<evidence type="ECO:0000313" key="2">
    <source>
        <dbReference type="Proteomes" id="UP001610432"/>
    </source>
</evidence>
<name>A0ABR4LVJ7_9EURO</name>